<keyword evidence="3 10" id="KW-0132">Cell division</keyword>
<comment type="function">
    <text evidence="10">Tyrosine protein phosphatase which functions as a dosage-dependent inducer of mitotic progression.</text>
</comment>
<protein>
    <recommendedName>
        <fullName evidence="9 10">M-phase inducer phosphatase</fullName>
        <ecNumber evidence="2 10">3.1.3.48</ecNumber>
    </recommendedName>
</protein>
<dbReference type="SUPFAM" id="SSF52821">
    <property type="entry name" value="Rhodanese/Cell cycle control phosphatase"/>
    <property type="match status" value="1"/>
</dbReference>
<evidence type="ECO:0000256" key="1">
    <source>
        <dbReference type="ARBA" id="ARBA00011065"/>
    </source>
</evidence>
<dbReference type="Pfam" id="PF00581">
    <property type="entry name" value="Rhodanese"/>
    <property type="match status" value="1"/>
</dbReference>
<proteinExistence type="inferred from homology"/>
<dbReference type="GO" id="GO:0051301">
    <property type="term" value="P:cell division"/>
    <property type="evidence" value="ECO:0007669"/>
    <property type="project" value="UniProtKB-UniRule"/>
</dbReference>
<evidence type="ECO:0000259" key="12">
    <source>
        <dbReference type="PROSITE" id="PS50206"/>
    </source>
</evidence>
<evidence type="ECO:0000313" key="14">
    <source>
        <dbReference type="Proteomes" id="UP000662931"/>
    </source>
</evidence>
<keyword evidence="6 10" id="KW-0904">Protein phosphatase</keyword>
<dbReference type="GO" id="GO:0000086">
    <property type="term" value="P:G2/M transition of mitotic cell cycle"/>
    <property type="evidence" value="ECO:0007669"/>
    <property type="project" value="TreeGrafter"/>
</dbReference>
<dbReference type="EC" id="3.1.3.48" evidence="2 10"/>
<dbReference type="PROSITE" id="PS50206">
    <property type="entry name" value="RHODANESE_3"/>
    <property type="match status" value="1"/>
</dbReference>
<dbReference type="GO" id="GO:0010971">
    <property type="term" value="P:positive regulation of G2/M transition of mitotic cell cycle"/>
    <property type="evidence" value="ECO:0007669"/>
    <property type="project" value="TreeGrafter"/>
</dbReference>
<dbReference type="CDD" id="cd01530">
    <property type="entry name" value="Cdc25"/>
    <property type="match status" value="1"/>
</dbReference>
<dbReference type="Proteomes" id="UP000662931">
    <property type="component" value="Chromosome 4"/>
</dbReference>
<dbReference type="InterPro" id="IPR001763">
    <property type="entry name" value="Rhodanese-like_dom"/>
</dbReference>
<gene>
    <name evidence="13" type="ORF">FOA43_004804</name>
</gene>
<dbReference type="PRINTS" id="PR00716">
    <property type="entry name" value="MPIPHPHTASE"/>
</dbReference>
<comment type="catalytic activity">
    <reaction evidence="8 10">
        <text>O-phospho-L-tyrosyl-[protein] + H2O = L-tyrosyl-[protein] + phosphate</text>
        <dbReference type="Rhea" id="RHEA:10684"/>
        <dbReference type="Rhea" id="RHEA-COMP:10136"/>
        <dbReference type="Rhea" id="RHEA-COMP:20101"/>
        <dbReference type="ChEBI" id="CHEBI:15377"/>
        <dbReference type="ChEBI" id="CHEBI:43474"/>
        <dbReference type="ChEBI" id="CHEBI:46858"/>
        <dbReference type="ChEBI" id="CHEBI:61978"/>
        <dbReference type="EC" id="3.1.3.48"/>
    </reaction>
</comment>
<dbReference type="GO" id="GO:0110032">
    <property type="term" value="P:positive regulation of G2/MI transition of meiotic cell cycle"/>
    <property type="evidence" value="ECO:0007669"/>
    <property type="project" value="TreeGrafter"/>
</dbReference>
<feature type="region of interest" description="Disordered" evidence="11">
    <location>
        <begin position="625"/>
        <end position="646"/>
    </location>
</feature>
<dbReference type="GeneID" id="62198204"/>
<sequence>MSADMEIDSPHYTSAACLQDSNSAKLSDSPSSSSTMAELMGSPLFNASLKLKRSRSSMLGHHRSNSSLKRQPHTLAVLPFTDLEDKENYSTCFNQSQIFGKLSTINQPNASTLSPTAIASIAPAVPVVAMIPVGPVAPVASVAPSSSTFRKHVRKRSGTNFRSSFSYQHYHHHSRSNSTVSTTGSIFKIHSRSTSANSRGLQEALDLFTSTESNPTIPDPTFKVTPSFFDRQPSPEGPQLPPQSLSPETCAALDGHHGFQTGKSSYIPCFPMSSTPNLQSKSNPLDLIDLDDDPYDVMDDVEDEAIGDNQFGEAYGSPLQQRQQTRRRLELNARIKRNLHRATSLINCSPITTDGHNNDNHVGNSQFNFHQLGGPIEECEFESEARPRLTRSATTLTSADNEKQLQGNGNILNHGNSLLPHAPLRTFYPDGCTLPHITVDQFHDLLVEHQQKQGKLCNMFDEMVIVDCRFEYEFQGGHIEGAINVSSKSELEDAFFFESVIKCPPQEFTDRSHKLLVFHCEFSSHRGPLMANSLRNWDRCLNRENYPNLYYPDIVILEGGYKKYFDKFVSNNHSYVEMQDPQFRDECERGLDKLRRDNKLSLSRKSSISSSLDISLSRKSSYATFNSSVSSNSSNSSTSSSISNASSSLGLKRTCSASTTSTSSTLSSLDFGNSAKVDFLKLKRSLFGEDDTMDTSTAISGIPSPEFGIFGGFGNRKVDLDNLCSESPMGKRVTQPNPSPIFKQPMLPRRLSGSSRHRRAETISCFTYGMSGCPKTKKFERHIDTPITREHK</sequence>
<dbReference type="InterPro" id="IPR000751">
    <property type="entry name" value="MPI_Phosphatase"/>
</dbReference>
<name>A0A875S741_EENNA</name>
<dbReference type="RefSeq" id="XP_038780956.1">
    <property type="nucleotide sequence ID" value="XM_038925028.1"/>
</dbReference>
<dbReference type="EMBL" id="CP064815">
    <property type="protein sequence ID" value="QPG77391.1"/>
    <property type="molecule type" value="Genomic_DNA"/>
</dbReference>
<keyword evidence="5 10" id="KW-0378">Hydrolase</keyword>
<evidence type="ECO:0000256" key="4">
    <source>
        <dbReference type="ARBA" id="ARBA00022776"/>
    </source>
</evidence>
<dbReference type="OrthoDB" id="26523at2759"/>
<evidence type="ECO:0000256" key="11">
    <source>
        <dbReference type="SAM" id="MobiDB-lite"/>
    </source>
</evidence>
<dbReference type="KEGG" id="bnn:FOA43_004804"/>
<keyword evidence="4 10" id="KW-0498">Mitosis</keyword>
<dbReference type="SMART" id="SM00450">
    <property type="entry name" value="RHOD"/>
    <property type="match status" value="1"/>
</dbReference>
<evidence type="ECO:0000256" key="9">
    <source>
        <dbReference type="ARBA" id="ARBA00067190"/>
    </source>
</evidence>
<dbReference type="PANTHER" id="PTHR10828">
    <property type="entry name" value="M-PHASE INDUCER PHOSPHATASE DUAL SPECIFICITY PHOSPHATASE CDC25"/>
    <property type="match status" value="1"/>
</dbReference>
<dbReference type="Gene3D" id="3.40.250.10">
    <property type="entry name" value="Rhodanese-like domain"/>
    <property type="match status" value="1"/>
</dbReference>
<keyword evidence="7 10" id="KW-0131">Cell cycle</keyword>
<dbReference type="GO" id="GO:0005634">
    <property type="term" value="C:nucleus"/>
    <property type="evidence" value="ECO:0007669"/>
    <property type="project" value="TreeGrafter"/>
</dbReference>
<dbReference type="AlphaFoldDB" id="A0A875S741"/>
<evidence type="ECO:0000256" key="3">
    <source>
        <dbReference type="ARBA" id="ARBA00022618"/>
    </source>
</evidence>
<comment type="similarity">
    <text evidence="1 10">Belongs to the MPI phosphatase family.</text>
</comment>
<keyword evidence="14" id="KW-1185">Reference proteome</keyword>
<evidence type="ECO:0000256" key="6">
    <source>
        <dbReference type="ARBA" id="ARBA00022912"/>
    </source>
</evidence>
<dbReference type="FunFam" id="3.40.250.10:FF:000021">
    <property type="entry name" value="M-phase inducer phosphatase cdc-25.2"/>
    <property type="match status" value="1"/>
</dbReference>
<feature type="domain" description="Rhodanese" evidence="12">
    <location>
        <begin position="459"/>
        <end position="569"/>
    </location>
</feature>
<dbReference type="PANTHER" id="PTHR10828:SF17">
    <property type="entry name" value="PROTEIN-TYROSINE-PHOSPHATASE"/>
    <property type="match status" value="1"/>
</dbReference>
<evidence type="ECO:0000256" key="8">
    <source>
        <dbReference type="ARBA" id="ARBA00051722"/>
    </source>
</evidence>
<feature type="region of interest" description="Disordered" evidence="11">
    <location>
        <begin position="210"/>
        <end position="257"/>
    </location>
</feature>
<evidence type="ECO:0000256" key="5">
    <source>
        <dbReference type="ARBA" id="ARBA00022801"/>
    </source>
</evidence>
<dbReference type="GO" id="GO:0004725">
    <property type="term" value="F:protein tyrosine phosphatase activity"/>
    <property type="evidence" value="ECO:0007669"/>
    <property type="project" value="UniProtKB-UniRule"/>
</dbReference>
<evidence type="ECO:0000313" key="13">
    <source>
        <dbReference type="EMBL" id="QPG77391.1"/>
    </source>
</evidence>
<organism evidence="13 14">
    <name type="scientific">Eeniella nana</name>
    <name type="common">Yeast</name>
    <name type="synonym">Brettanomyces nanus</name>
    <dbReference type="NCBI Taxonomy" id="13502"/>
    <lineage>
        <taxon>Eukaryota</taxon>
        <taxon>Fungi</taxon>
        <taxon>Dikarya</taxon>
        <taxon>Ascomycota</taxon>
        <taxon>Saccharomycotina</taxon>
        <taxon>Pichiomycetes</taxon>
        <taxon>Pichiales</taxon>
        <taxon>Pichiaceae</taxon>
        <taxon>Brettanomyces</taxon>
    </lineage>
</organism>
<dbReference type="InterPro" id="IPR036873">
    <property type="entry name" value="Rhodanese-like_dom_sf"/>
</dbReference>
<dbReference type="GO" id="GO:0005737">
    <property type="term" value="C:cytoplasm"/>
    <property type="evidence" value="ECO:0007669"/>
    <property type="project" value="TreeGrafter"/>
</dbReference>
<accession>A0A875S741</accession>
<evidence type="ECO:0000256" key="10">
    <source>
        <dbReference type="RuleBase" id="RU368028"/>
    </source>
</evidence>
<evidence type="ECO:0000256" key="2">
    <source>
        <dbReference type="ARBA" id="ARBA00013064"/>
    </source>
</evidence>
<evidence type="ECO:0000256" key="7">
    <source>
        <dbReference type="ARBA" id="ARBA00023306"/>
    </source>
</evidence>
<reference evidence="13" key="1">
    <citation type="submission" date="2020-10" db="EMBL/GenBank/DDBJ databases">
        <authorList>
            <person name="Roach M.J.R."/>
        </authorList>
    </citation>
    <scope>NUCLEOTIDE SEQUENCE</scope>
    <source>
        <strain evidence="13">CBS 1945</strain>
    </source>
</reference>